<sequence length="84" mass="8057">MNRTTARLAATAVGVGALTGLAVGAAHADEDSGASTDATREATAPDGLAPNYVLQGLPGLPIGDPVSPVFSVVAPAYGVVGALG</sequence>
<accession>A0A4R1HZI6</accession>
<dbReference type="Proteomes" id="UP000295560">
    <property type="component" value="Unassembled WGS sequence"/>
</dbReference>
<reference evidence="3 4" key="1">
    <citation type="submission" date="2019-03" db="EMBL/GenBank/DDBJ databases">
        <title>Sequencing the genomes of 1000 actinobacteria strains.</title>
        <authorList>
            <person name="Klenk H.-P."/>
        </authorList>
    </citation>
    <scope>NUCLEOTIDE SEQUENCE [LARGE SCALE GENOMIC DNA]</scope>
    <source>
        <strain evidence="3 4">DSM 44969</strain>
    </source>
</reference>
<feature type="chain" id="PRO_5020743084" description="Secreted protein" evidence="2">
    <location>
        <begin position="29"/>
        <end position="84"/>
    </location>
</feature>
<proteinExistence type="predicted"/>
<feature type="region of interest" description="Disordered" evidence="1">
    <location>
        <begin position="28"/>
        <end position="47"/>
    </location>
</feature>
<protein>
    <recommendedName>
        <fullName evidence="5">Secreted protein</fullName>
    </recommendedName>
</protein>
<comment type="caution">
    <text evidence="3">The sequence shown here is derived from an EMBL/GenBank/DDBJ whole genome shotgun (WGS) entry which is preliminary data.</text>
</comment>
<evidence type="ECO:0008006" key="5">
    <source>
        <dbReference type="Google" id="ProtNLM"/>
    </source>
</evidence>
<keyword evidence="4" id="KW-1185">Reference proteome</keyword>
<evidence type="ECO:0000313" key="4">
    <source>
        <dbReference type="Proteomes" id="UP000295560"/>
    </source>
</evidence>
<feature type="signal peptide" evidence="2">
    <location>
        <begin position="1"/>
        <end position="28"/>
    </location>
</feature>
<dbReference type="AlphaFoldDB" id="A0A4R1HZI6"/>
<gene>
    <name evidence="3" type="ORF">EV378_1372</name>
</gene>
<evidence type="ECO:0000313" key="3">
    <source>
        <dbReference type="EMBL" id="TCK25559.1"/>
    </source>
</evidence>
<dbReference type="EMBL" id="SMFZ01000001">
    <property type="protein sequence ID" value="TCK25559.1"/>
    <property type="molecule type" value="Genomic_DNA"/>
</dbReference>
<organism evidence="3 4">
    <name type="scientific">Pseudonocardia endophytica</name>
    <dbReference type="NCBI Taxonomy" id="401976"/>
    <lineage>
        <taxon>Bacteria</taxon>
        <taxon>Bacillati</taxon>
        <taxon>Actinomycetota</taxon>
        <taxon>Actinomycetes</taxon>
        <taxon>Pseudonocardiales</taxon>
        <taxon>Pseudonocardiaceae</taxon>
        <taxon>Pseudonocardia</taxon>
    </lineage>
</organism>
<evidence type="ECO:0000256" key="1">
    <source>
        <dbReference type="SAM" id="MobiDB-lite"/>
    </source>
</evidence>
<dbReference type="RefSeq" id="WP_132421885.1">
    <property type="nucleotide sequence ID" value="NZ_SMFZ01000001.1"/>
</dbReference>
<evidence type="ECO:0000256" key="2">
    <source>
        <dbReference type="SAM" id="SignalP"/>
    </source>
</evidence>
<keyword evidence="2" id="KW-0732">Signal</keyword>
<name>A0A4R1HZI6_PSEEN</name>